<accession>A0A076LTX6</accession>
<reference evidence="1 2" key="1">
    <citation type="journal article" date="2012" name="PLoS ONE">
        <title>Edwardsiella comparative phylogenomics reveal the new intra/inter-species taxonomic relationships, virulence evolution and niche adaptation mechanisms.</title>
        <authorList>
            <person name="Yang M."/>
            <person name="Lv Y."/>
            <person name="Xiao J."/>
            <person name="Wu H."/>
            <person name="Zheng H."/>
            <person name="Liu Q."/>
            <person name="Zhang Y."/>
            <person name="Wang Q."/>
        </authorList>
    </citation>
    <scope>NUCLEOTIDE SEQUENCE [LARGE SCALE GENOMIC DNA]</scope>
    <source>
        <strain evidence="2">080813</strain>
    </source>
</reference>
<evidence type="ECO:0000313" key="2">
    <source>
        <dbReference type="Proteomes" id="UP000028681"/>
    </source>
</evidence>
<sequence length="42" mass="4254">MNETIPNGGKGCSDNNHTETLIIDNEAGAAAAQAGARGVKQK</sequence>
<gene>
    <name evidence="1" type="ORF">ETEE_3507</name>
</gene>
<evidence type="ECO:0000313" key="1">
    <source>
        <dbReference type="EMBL" id="AIJ09928.1"/>
    </source>
</evidence>
<dbReference type="EMBL" id="CP006664">
    <property type="protein sequence ID" value="AIJ09928.1"/>
    <property type="molecule type" value="Genomic_DNA"/>
</dbReference>
<name>A0A076LTX6_9GAMM</name>
<dbReference type="KEGG" id="ete:ETEE_3507"/>
<dbReference type="Proteomes" id="UP000028681">
    <property type="component" value="Chromosome"/>
</dbReference>
<protein>
    <submittedName>
        <fullName evidence="1">Uncharacterized protein</fullName>
    </submittedName>
</protein>
<proteinExistence type="predicted"/>
<dbReference type="AlphaFoldDB" id="A0A076LTX6"/>
<dbReference type="HOGENOM" id="CLU_3250757_0_0_6"/>
<dbReference type="RefSeq" id="WP_255640316.1">
    <property type="nucleotide sequence ID" value="NZ_CP006664.1"/>
</dbReference>
<dbReference type="GeneID" id="80988384"/>
<organism evidence="1 2">
    <name type="scientific">Edwardsiella anguillarum ET080813</name>
    <dbReference type="NCBI Taxonomy" id="667120"/>
    <lineage>
        <taxon>Bacteria</taxon>
        <taxon>Pseudomonadati</taxon>
        <taxon>Pseudomonadota</taxon>
        <taxon>Gammaproteobacteria</taxon>
        <taxon>Enterobacterales</taxon>
        <taxon>Hafniaceae</taxon>
        <taxon>Edwardsiella</taxon>
    </lineage>
</organism>